<sequence length="524" mass="62583">MKISKEVEKAFIDWRDNNKNSYLKFDNVAIMRQQLGGDQELITFLNELKKYKDEYLSYYNYIDLNPYFPSDKQTTTNSKQVIISVQQKIDQARQDCDALERQYEAINNQYSEIWNEVQERDDKTWVRKSWHFNYQALYKKYDGDKNKVGKHIYCSFYDMLCYKIDGHGKKSLTTAEFTSIIENTHISNGNTEDDGMITIKDKIRTKWKQLETIDWWGEDKDPLLYFNIMKKIGAWNDGDEKILMQKSKEDGYQEMINRIQTVYASYSGEDKYQFKNPNANLSEKFTEIATVTQKLVDNANEYIKTPGLVNAWNSAKSYIKEKTLGELMKNYPTPQDAMKYFMRIGMEYTYRQTFNKMEISYPEKVKTDEQKTDWLKSKINNFTDFDLNYFRSQNFNDLWSQYSTKPRCPFKTLNEFLDYVDNNAKEANIFLEHELAKETFSKWFGQEYDNPENLDREKQIQDIDSKLKDLWTYDKEGSAFKTEMLEYNTNFSTKNTVAKFVLDKERDMEGWRIFMKVKNLFLHC</sequence>
<comment type="caution">
    <text evidence="2">The sequence shown here is derived from an EMBL/GenBank/DDBJ whole genome shotgun (WGS) entry which is preliminary data.</text>
</comment>
<name>A0ABR2H2C6_9EUKA</name>
<feature type="coiled-coil region" evidence="1">
    <location>
        <begin position="82"/>
        <end position="109"/>
    </location>
</feature>
<evidence type="ECO:0000313" key="2">
    <source>
        <dbReference type="EMBL" id="KAK8839991.1"/>
    </source>
</evidence>
<dbReference type="EMBL" id="JAPFFF010000049">
    <property type="protein sequence ID" value="KAK8839991.1"/>
    <property type="molecule type" value="Genomic_DNA"/>
</dbReference>
<reference evidence="2 3" key="1">
    <citation type="submission" date="2024-04" db="EMBL/GenBank/DDBJ databases">
        <title>Tritrichomonas musculus Genome.</title>
        <authorList>
            <person name="Alves-Ferreira E."/>
            <person name="Grigg M."/>
            <person name="Lorenzi H."/>
            <person name="Galac M."/>
        </authorList>
    </citation>
    <scope>NUCLEOTIDE SEQUENCE [LARGE SCALE GENOMIC DNA]</scope>
    <source>
        <strain evidence="2 3">EAF2021</strain>
    </source>
</reference>
<evidence type="ECO:0000256" key="1">
    <source>
        <dbReference type="SAM" id="Coils"/>
    </source>
</evidence>
<proteinExistence type="predicted"/>
<organism evidence="2 3">
    <name type="scientific">Tritrichomonas musculus</name>
    <dbReference type="NCBI Taxonomy" id="1915356"/>
    <lineage>
        <taxon>Eukaryota</taxon>
        <taxon>Metamonada</taxon>
        <taxon>Parabasalia</taxon>
        <taxon>Tritrichomonadida</taxon>
        <taxon>Tritrichomonadidae</taxon>
        <taxon>Tritrichomonas</taxon>
    </lineage>
</organism>
<keyword evidence="1" id="KW-0175">Coiled coil</keyword>
<accession>A0ABR2H2C6</accession>
<dbReference type="Proteomes" id="UP001470230">
    <property type="component" value="Unassembled WGS sequence"/>
</dbReference>
<gene>
    <name evidence="2" type="ORF">M9Y10_031276</name>
</gene>
<evidence type="ECO:0000313" key="3">
    <source>
        <dbReference type="Proteomes" id="UP001470230"/>
    </source>
</evidence>
<keyword evidence="3" id="KW-1185">Reference proteome</keyword>
<protein>
    <submittedName>
        <fullName evidence="2">Uncharacterized protein</fullName>
    </submittedName>
</protein>